<keyword evidence="8" id="KW-0325">Glycoprotein</keyword>
<dbReference type="InterPro" id="IPR038765">
    <property type="entry name" value="Papain-like_cys_pep_sf"/>
</dbReference>
<keyword evidence="5" id="KW-0788">Thiol protease</keyword>
<organism evidence="12">
    <name type="scientific">Medioppia subpectinata</name>
    <dbReference type="NCBI Taxonomy" id="1979941"/>
    <lineage>
        <taxon>Eukaryota</taxon>
        <taxon>Metazoa</taxon>
        <taxon>Ecdysozoa</taxon>
        <taxon>Arthropoda</taxon>
        <taxon>Chelicerata</taxon>
        <taxon>Arachnida</taxon>
        <taxon>Acari</taxon>
        <taxon>Acariformes</taxon>
        <taxon>Sarcoptiformes</taxon>
        <taxon>Oribatida</taxon>
        <taxon>Brachypylina</taxon>
        <taxon>Oppioidea</taxon>
        <taxon>Oppiidae</taxon>
        <taxon>Medioppia</taxon>
    </lineage>
</organism>
<keyword evidence="4" id="KW-0378">Hydrolase</keyword>
<dbReference type="PROSITE" id="PS00139">
    <property type="entry name" value="THIOL_PROTEASE_CYS"/>
    <property type="match status" value="1"/>
</dbReference>
<dbReference type="OrthoDB" id="387093at2759"/>
<evidence type="ECO:0000256" key="8">
    <source>
        <dbReference type="ARBA" id="ARBA00023180"/>
    </source>
</evidence>
<keyword evidence="3 9" id="KW-0732">Signal</keyword>
<dbReference type="InterPro" id="IPR025660">
    <property type="entry name" value="Pept_his_AS"/>
</dbReference>
<keyword evidence="7" id="KW-1015">Disulfide bond</keyword>
<dbReference type="SMART" id="SM00848">
    <property type="entry name" value="Inhibitor_I29"/>
    <property type="match status" value="1"/>
</dbReference>
<dbReference type="Gene3D" id="3.90.70.10">
    <property type="entry name" value="Cysteine proteinases"/>
    <property type="match status" value="1"/>
</dbReference>
<comment type="similarity">
    <text evidence="1">Belongs to the peptidase C1 family.</text>
</comment>
<dbReference type="SMART" id="SM00645">
    <property type="entry name" value="Pept_C1"/>
    <property type="match status" value="1"/>
</dbReference>
<feature type="signal peptide" evidence="9">
    <location>
        <begin position="1"/>
        <end position="21"/>
    </location>
</feature>
<evidence type="ECO:0000259" key="11">
    <source>
        <dbReference type="SMART" id="SM00848"/>
    </source>
</evidence>
<feature type="domain" description="Peptidase C1A papain C-terminal" evidence="10">
    <location>
        <begin position="133"/>
        <end position="351"/>
    </location>
</feature>
<keyword evidence="6" id="KW-0865">Zymogen</keyword>
<dbReference type="PRINTS" id="PR00705">
    <property type="entry name" value="PAPAIN"/>
</dbReference>
<dbReference type="Proteomes" id="UP000759131">
    <property type="component" value="Unassembled WGS sequence"/>
</dbReference>
<evidence type="ECO:0000256" key="3">
    <source>
        <dbReference type="ARBA" id="ARBA00022729"/>
    </source>
</evidence>
<dbReference type="InterPro" id="IPR013128">
    <property type="entry name" value="Peptidase_C1A"/>
</dbReference>
<name>A0A7R9KWJ0_9ACAR</name>
<evidence type="ECO:0000256" key="9">
    <source>
        <dbReference type="SAM" id="SignalP"/>
    </source>
</evidence>
<dbReference type="InterPro" id="IPR000668">
    <property type="entry name" value="Peptidase_C1A_C"/>
</dbReference>
<dbReference type="InterPro" id="IPR025661">
    <property type="entry name" value="Pept_asp_AS"/>
</dbReference>
<feature type="chain" id="PRO_5036211074" evidence="9">
    <location>
        <begin position="22"/>
        <end position="358"/>
    </location>
</feature>
<dbReference type="InterPro" id="IPR000169">
    <property type="entry name" value="Pept_cys_AS"/>
</dbReference>
<evidence type="ECO:0000256" key="5">
    <source>
        <dbReference type="ARBA" id="ARBA00022807"/>
    </source>
</evidence>
<dbReference type="GO" id="GO:0006508">
    <property type="term" value="P:proteolysis"/>
    <property type="evidence" value="ECO:0007669"/>
    <property type="project" value="UniProtKB-KW"/>
</dbReference>
<feature type="domain" description="Cathepsin propeptide inhibitor" evidence="11">
    <location>
        <begin position="42"/>
        <end position="100"/>
    </location>
</feature>
<evidence type="ECO:0000256" key="4">
    <source>
        <dbReference type="ARBA" id="ARBA00022801"/>
    </source>
</evidence>
<protein>
    <submittedName>
        <fullName evidence="12">Uncharacterized protein</fullName>
    </submittedName>
</protein>
<dbReference type="EMBL" id="OC863018">
    <property type="protein sequence ID" value="CAD7630710.1"/>
    <property type="molecule type" value="Genomic_DNA"/>
</dbReference>
<evidence type="ECO:0000256" key="6">
    <source>
        <dbReference type="ARBA" id="ARBA00023145"/>
    </source>
</evidence>
<proteinExistence type="inferred from homology"/>
<evidence type="ECO:0000313" key="13">
    <source>
        <dbReference type="Proteomes" id="UP000759131"/>
    </source>
</evidence>
<evidence type="ECO:0000259" key="10">
    <source>
        <dbReference type="SMART" id="SM00645"/>
    </source>
</evidence>
<keyword evidence="13" id="KW-1185">Reference proteome</keyword>
<dbReference type="InterPro" id="IPR013201">
    <property type="entry name" value="Prot_inhib_I29"/>
</dbReference>
<dbReference type="SUPFAM" id="SSF54001">
    <property type="entry name" value="Cysteine proteinases"/>
    <property type="match status" value="1"/>
</dbReference>
<reference evidence="12" key="1">
    <citation type="submission" date="2020-11" db="EMBL/GenBank/DDBJ databases">
        <authorList>
            <person name="Tran Van P."/>
        </authorList>
    </citation>
    <scope>NUCLEOTIDE SEQUENCE</scope>
</reference>
<gene>
    <name evidence="12" type="ORF">OSB1V03_LOCUS11122</name>
</gene>
<dbReference type="Pfam" id="PF00112">
    <property type="entry name" value="Peptidase_C1"/>
    <property type="match status" value="1"/>
</dbReference>
<evidence type="ECO:0000313" key="12">
    <source>
        <dbReference type="EMBL" id="CAD7630710.1"/>
    </source>
</evidence>
<evidence type="ECO:0000256" key="2">
    <source>
        <dbReference type="ARBA" id="ARBA00022670"/>
    </source>
</evidence>
<dbReference type="AlphaFoldDB" id="A0A7R9KWJ0"/>
<dbReference type="PANTHER" id="PTHR12411">
    <property type="entry name" value="CYSTEINE PROTEASE FAMILY C1-RELATED"/>
    <property type="match status" value="1"/>
</dbReference>
<dbReference type="Pfam" id="PF08246">
    <property type="entry name" value="Inhibitor_I29"/>
    <property type="match status" value="1"/>
</dbReference>
<evidence type="ECO:0000256" key="1">
    <source>
        <dbReference type="ARBA" id="ARBA00008455"/>
    </source>
</evidence>
<dbReference type="PROSITE" id="PS00639">
    <property type="entry name" value="THIOL_PROTEASE_HIS"/>
    <property type="match status" value="1"/>
</dbReference>
<dbReference type="PROSITE" id="PS00640">
    <property type="entry name" value="THIOL_PROTEASE_ASN"/>
    <property type="match status" value="1"/>
</dbReference>
<accession>A0A7R9KWJ0</accession>
<dbReference type="InterPro" id="IPR039417">
    <property type="entry name" value="Peptidase_C1A_papain-like"/>
</dbReference>
<dbReference type="EMBL" id="CAJPIZ010008443">
    <property type="protein sequence ID" value="CAG2111140.1"/>
    <property type="molecule type" value="Genomic_DNA"/>
</dbReference>
<dbReference type="FunFam" id="3.90.70.10:FF:000130">
    <property type="entry name" value="Cysteine proteinase 1"/>
    <property type="match status" value="1"/>
</dbReference>
<dbReference type="GO" id="GO:0008234">
    <property type="term" value="F:cysteine-type peptidase activity"/>
    <property type="evidence" value="ECO:0007669"/>
    <property type="project" value="UniProtKB-KW"/>
</dbReference>
<sequence length="358" mass="40453">MDSMYINIAFVLIITVSYTLGDNQNDNSIDHSFDAKSSRQQFEEFLTKYDKHYSNHTNEIERRFKIFERNLMTIKLLNDNELGSAVYGVTPFADLSPHEFRQLHTGFRPDLHTRHSSAHMRPIKAQQIRYTDLPKDFDWRNTSGVVSAVKNQGMCGSCWAFSATGNVEGVAAIVTKKSVSLSEQELVDCDKLDQGCNGGLPTNAFKTIIDLGGIESESDYPYDGRNEKCHYNRSLSKLAIDSYVVLPEDETALAQWLYKFGPISIGINANAMQFYFGGISHPMKWLCNPNNLDHGVLIVGFGVGKTKILHKTQPFWIIKNSWGPSWGEKGYYRVYRGDGTCGLNLMASSAWIDIHSRY</sequence>
<evidence type="ECO:0000256" key="7">
    <source>
        <dbReference type="ARBA" id="ARBA00023157"/>
    </source>
</evidence>
<dbReference type="CDD" id="cd02248">
    <property type="entry name" value="Peptidase_C1A"/>
    <property type="match status" value="1"/>
</dbReference>
<keyword evidence="2" id="KW-0645">Protease</keyword>